<dbReference type="Pfam" id="PF06273">
    <property type="entry name" value="eIF-4B"/>
    <property type="match status" value="1"/>
</dbReference>
<feature type="region of interest" description="Disordered" evidence="1">
    <location>
        <begin position="446"/>
        <end position="529"/>
    </location>
</feature>
<feature type="compositionally biased region" description="Gly residues" evidence="1">
    <location>
        <begin position="98"/>
        <end position="115"/>
    </location>
</feature>
<dbReference type="AlphaFoldDB" id="A0AAD8MR01"/>
<keyword evidence="2" id="KW-0396">Initiation factor</keyword>
<dbReference type="InterPro" id="IPR010433">
    <property type="entry name" value="EIF-4B_pln"/>
</dbReference>
<keyword evidence="2" id="KW-0648">Protein biosynthesis</keyword>
<accession>A0AAD8MR01</accession>
<feature type="compositionally biased region" description="Low complexity" evidence="1">
    <location>
        <begin position="26"/>
        <end position="35"/>
    </location>
</feature>
<feature type="compositionally biased region" description="Low complexity" evidence="1">
    <location>
        <begin position="313"/>
        <end position="328"/>
    </location>
</feature>
<proteinExistence type="predicted"/>
<feature type="compositionally biased region" description="Basic and acidic residues" evidence="1">
    <location>
        <begin position="221"/>
        <end position="234"/>
    </location>
</feature>
<feature type="compositionally biased region" description="Basic and acidic residues" evidence="1">
    <location>
        <begin position="396"/>
        <end position="411"/>
    </location>
</feature>
<feature type="compositionally biased region" description="Basic and acidic residues" evidence="1">
    <location>
        <begin position="480"/>
        <end position="489"/>
    </location>
</feature>
<reference evidence="2" key="1">
    <citation type="submission" date="2023-02" db="EMBL/GenBank/DDBJ databases">
        <title>Genome of toxic invasive species Heracleum sosnowskyi carries increased number of genes despite the absence of recent whole-genome duplications.</title>
        <authorList>
            <person name="Schelkunov M."/>
            <person name="Shtratnikova V."/>
            <person name="Makarenko M."/>
            <person name="Klepikova A."/>
            <person name="Omelchenko D."/>
            <person name="Novikova G."/>
            <person name="Obukhova E."/>
            <person name="Bogdanov V."/>
            <person name="Penin A."/>
            <person name="Logacheva M."/>
        </authorList>
    </citation>
    <scope>NUCLEOTIDE SEQUENCE</scope>
    <source>
        <strain evidence="2">Hsosn_3</strain>
        <tissue evidence="2">Leaf</tissue>
    </source>
</reference>
<gene>
    <name evidence="2" type="ORF">POM88_028273</name>
</gene>
<dbReference type="EMBL" id="JAUIZM010000006">
    <property type="protein sequence ID" value="KAK1381529.1"/>
    <property type="molecule type" value="Genomic_DNA"/>
</dbReference>
<evidence type="ECO:0000313" key="3">
    <source>
        <dbReference type="Proteomes" id="UP001237642"/>
    </source>
</evidence>
<feature type="compositionally biased region" description="Basic and acidic residues" evidence="1">
    <location>
        <begin position="75"/>
        <end position="96"/>
    </location>
</feature>
<keyword evidence="3" id="KW-1185">Reference proteome</keyword>
<feature type="compositionally biased region" description="Basic and acidic residues" evidence="1">
    <location>
        <begin position="498"/>
        <end position="529"/>
    </location>
</feature>
<feature type="compositionally biased region" description="Gly residues" evidence="1">
    <location>
        <begin position="130"/>
        <end position="142"/>
    </location>
</feature>
<dbReference type="GO" id="GO:0003743">
    <property type="term" value="F:translation initiation factor activity"/>
    <property type="evidence" value="ECO:0007669"/>
    <property type="project" value="UniProtKB-KW"/>
</dbReference>
<feature type="compositionally biased region" description="Gly residues" evidence="1">
    <location>
        <begin position="264"/>
        <end position="274"/>
    </location>
</feature>
<dbReference type="PANTHER" id="PTHR32091:SF20">
    <property type="entry name" value="EUKARYOTIC TRANSLATION INITIATION FACTOR 4B1"/>
    <property type="match status" value="1"/>
</dbReference>
<sequence>MSKTWGKLGAWAADAEQAELEEKEAALQAAASSAASPSFPPLKEAVTTKPKKKHNKMSLQEFTTGTGAGGGSARLTHDEMLRLPKGPQERSGDEMYGKIGGGFRDYGGIGGNRGGGSHRDGGGSHRSYGGFEGGSGRGGGVGLDSEVVGSRADEVDNWALSKKPVNSVERGGIERGGSKYGGFGGRADEVDNWVVGKKPNVGSVGGPGQGRGVSSFGSGFRDNDRGNDRNDRWTRGGGGGGFGGGEEQQRPRLVLDKPRTDGVGNEGSGGGGKVVGSKPNPFGAARPREEVLSEKGLDWRKVDLEIEAKKSSSRPSSGQSSRPGSAQSERGEGGVGVQQGVMKVKVNPFGDAKPREVLLEEKGLDWKKIDLDLERRRVDRAETEVEKNLKVEIDHLKRELEIESASDDKSESQQASGQEQTNLHDRILQKEKELEQITRELDDKVRFVQKPIERPGSGSGRSSVVPERPHFRSGSFGEPRNIEFTERPRSRGTGDAWPRQRDERRGFQGGGRERGFLGSRDVDRSGDRW</sequence>
<dbReference type="PANTHER" id="PTHR32091">
    <property type="entry name" value="EUKARYOTIC TRANSLATION INITIATION FACTOR 4B"/>
    <property type="match status" value="1"/>
</dbReference>
<comment type="caution">
    <text evidence="2">The sequence shown here is derived from an EMBL/GenBank/DDBJ whole genome shotgun (WGS) entry which is preliminary data.</text>
</comment>
<feature type="region of interest" description="Disordered" evidence="1">
    <location>
        <begin position="22"/>
        <end position="145"/>
    </location>
</feature>
<name>A0AAD8MR01_9APIA</name>
<feature type="region of interest" description="Disordered" evidence="1">
    <location>
        <begin position="306"/>
        <end position="340"/>
    </location>
</feature>
<feature type="compositionally biased region" description="Gly residues" evidence="1">
    <location>
        <begin position="235"/>
        <end position="246"/>
    </location>
</feature>
<feature type="compositionally biased region" description="Basic and acidic residues" evidence="1">
    <location>
        <begin position="247"/>
        <end position="260"/>
    </location>
</feature>
<feature type="compositionally biased region" description="Polar residues" evidence="1">
    <location>
        <begin position="412"/>
        <end position="421"/>
    </location>
</feature>
<dbReference type="Proteomes" id="UP001237642">
    <property type="component" value="Unassembled WGS sequence"/>
</dbReference>
<evidence type="ECO:0000313" key="2">
    <source>
        <dbReference type="EMBL" id="KAK1381529.1"/>
    </source>
</evidence>
<reference evidence="2" key="2">
    <citation type="submission" date="2023-05" db="EMBL/GenBank/DDBJ databases">
        <authorList>
            <person name="Schelkunov M.I."/>
        </authorList>
    </citation>
    <scope>NUCLEOTIDE SEQUENCE</scope>
    <source>
        <strain evidence="2">Hsosn_3</strain>
        <tissue evidence="2">Leaf</tissue>
    </source>
</reference>
<feature type="region of interest" description="Disordered" evidence="1">
    <location>
        <begin position="198"/>
        <end position="294"/>
    </location>
</feature>
<feature type="compositionally biased region" description="Basic and acidic residues" evidence="1">
    <location>
        <begin position="422"/>
        <end position="431"/>
    </location>
</feature>
<protein>
    <submittedName>
        <fullName evidence="2">Eukaryotic translation initiation factor 4B2-like</fullName>
    </submittedName>
</protein>
<feature type="compositionally biased region" description="Low complexity" evidence="1">
    <location>
        <begin position="454"/>
        <end position="466"/>
    </location>
</feature>
<dbReference type="GO" id="GO:0003729">
    <property type="term" value="F:mRNA binding"/>
    <property type="evidence" value="ECO:0007669"/>
    <property type="project" value="TreeGrafter"/>
</dbReference>
<evidence type="ECO:0000256" key="1">
    <source>
        <dbReference type="SAM" id="MobiDB-lite"/>
    </source>
</evidence>
<organism evidence="2 3">
    <name type="scientific">Heracleum sosnowskyi</name>
    <dbReference type="NCBI Taxonomy" id="360622"/>
    <lineage>
        <taxon>Eukaryota</taxon>
        <taxon>Viridiplantae</taxon>
        <taxon>Streptophyta</taxon>
        <taxon>Embryophyta</taxon>
        <taxon>Tracheophyta</taxon>
        <taxon>Spermatophyta</taxon>
        <taxon>Magnoliopsida</taxon>
        <taxon>eudicotyledons</taxon>
        <taxon>Gunneridae</taxon>
        <taxon>Pentapetalae</taxon>
        <taxon>asterids</taxon>
        <taxon>campanulids</taxon>
        <taxon>Apiales</taxon>
        <taxon>Apiaceae</taxon>
        <taxon>Apioideae</taxon>
        <taxon>apioid superclade</taxon>
        <taxon>Tordylieae</taxon>
        <taxon>Tordyliinae</taxon>
        <taxon>Heracleum</taxon>
    </lineage>
</organism>
<feature type="region of interest" description="Disordered" evidence="1">
    <location>
        <begin position="396"/>
        <end position="431"/>
    </location>
</feature>